<dbReference type="EC" id="2.7.11.1" evidence="1"/>
<dbReference type="InterPro" id="IPR011009">
    <property type="entry name" value="Kinase-like_dom_sf"/>
</dbReference>
<feature type="compositionally biased region" description="Low complexity" evidence="8">
    <location>
        <begin position="336"/>
        <end position="356"/>
    </location>
</feature>
<feature type="domain" description="Protein kinase" evidence="9">
    <location>
        <begin position="10"/>
        <end position="281"/>
    </location>
</feature>
<evidence type="ECO:0000256" key="3">
    <source>
        <dbReference type="ARBA" id="ARBA00022679"/>
    </source>
</evidence>
<dbReference type="Gene3D" id="1.10.510.10">
    <property type="entry name" value="Transferase(Phosphotransferase) domain 1"/>
    <property type="match status" value="1"/>
</dbReference>
<keyword evidence="6 7" id="KW-0067">ATP-binding</keyword>
<dbReference type="Gene3D" id="3.30.200.20">
    <property type="entry name" value="Phosphorylase Kinase, domain 1"/>
    <property type="match status" value="1"/>
</dbReference>
<protein>
    <recommendedName>
        <fullName evidence="1">non-specific serine/threonine protein kinase</fullName>
        <ecNumber evidence="1">2.7.11.1</ecNumber>
    </recommendedName>
</protein>
<evidence type="ECO:0000256" key="1">
    <source>
        <dbReference type="ARBA" id="ARBA00012513"/>
    </source>
</evidence>
<proteinExistence type="predicted"/>
<dbReference type="Proteomes" id="UP000746503">
    <property type="component" value="Unassembled WGS sequence"/>
</dbReference>
<dbReference type="PANTHER" id="PTHR43289:SF6">
    <property type="entry name" value="SERINE_THREONINE-PROTEIN KINASE NEKL-3"/>
    <property type="match status" value="1"/>
</dbReference>
<dbReference type="Pfam" id="PF00069">
    <property type="entry name" value="Pkinase"/>
    <property type="match status" value="1"/>
</dbReference>
<feature type="binding site" evidence="7">
    <location>
        <position position="40"/>
    </location>
    <ligand>
        <name>ATP</name>
        <dbReference type="ChEBI" id="CHEBI:30616"/>
    </ligand>
</feature>
<evidence type="ECO:0000256" key="6">
    <source>
        <dbReference type="ARBA" id="ARBA00022840"/>
    </source>
</evidence>
<dbReference type="PROSITE" id="PS50011">
    <property type="entry name" value="PROTEIN_KINASE_DOM"/>
    <property type="match status" value="1"/>
</dbReference>
<dbReference type="PROSITE" id="PS00107">
    <property type="entry name" value="PROTEIN_KINASE_ATP"/>
    <property type="match status" value="1"/>
</dbReference>
<evidence type="ECO:0000256" key="4">
    <source>
        <dbReference type="ARBA" id="ARBA00022741"/>
    </source>
</evidence>
<evidence type="ECO:0000256" key="7">
    <source>
        <dbReference type="PROSITE-ProRule" id="PRU10141"/>
    </source>
</evidence>
<evidence type="ECO:0000259" key="9">
    <source>
        <dbReference type="PROSITE" id="PS50011"/>
    </source>
</evidence>
<keyword evidence="11" id="KW-1185">Reference proteome</keyword>
<dbReference type="CDD" id="cd14014">
    <property type="entry name" value="STKc_PknB_like"/>
    <property type="match status" value="1"/>
</dbReference>
<evidence type="ECO:0000256" key="8">
    <source>
        <dbReference type="SAM" id="MobiDB-lite"/>
    </source>
</evidence>
<dbReference type="InterPro" id="IPR017441">
    <property type="entry name" value="Protein_kinase_ATP_BS"/>
</dbReference>
<name>A0ABX1ARX0_9ACTN</name>
<keyword evidence="4 7" id="KW-0547">Nucleotide-binding</keyword>
<dbReference type="EMBL" id="JAAVJB010000177">
    <property type="protein sequence ID" value="NJP68173.1"/>
    <property type="molecule type" value="Genomic_DNA"/>
</dbReference>
<keyword evidence="3" id="KW-0808">Transferase</keyword>
<evidence type="ECO:0000313" key="10">
    <source>
        <dbReference type="EMBL" id="NJP68173.1"/>
    </source>
</evidence>
<dbReference type="InterPro" id="IPR008271">
    <property type="entry name" value="Ser/Thr_kinase_AS"/>
</dbReference>
<comment type="caution">
    <text evidence="10">The sequence shown here is derived from an EMBL/GenBank/DDBJ whole genome shotgun (WGS) entry which is preliminary data.</text>
</comment>
<dbReference type="SUPFAM" id="SSF56112">
    <property type="entry name" value="Protein kinase-like (PK-like)"/>
    <property type="match status" value="1"/>
</dbReference>
<dbReference type="PROSITE" id="PS00108">
    <property type="entry name" value="PROTEIN_KINASE_ST"/>
    <property type="match status" value="1"/>
</dbReference>
<dbReference type="RefSeq" id="WP_167934678.1">
    <property type="nucleotide sequence ID" value="NZ_JAAVJB010000177.1"/>
</dbReference>
<organism evidence="10 11">
    <name type="scientific">Streptomyces spiramenti</name>
    <dbReference type="NCBI Taxonomy" id="2720606"/>
    <lineage>
        <taxon>Bacteria</taxon>
        <taxon>Bacillati</taxon>
        <taxon>Actinomycetota</taxon>
        <taxon>Actinomycetes</taxon>
        <taxon>Kitasatosporales</taxon>
        <taxon>Streptomycetaceae</taxon>
        <taxon>Streptomyces</taxon>
    </lineage>
</organism>
<keyword evidence="5 10" id="KW-0418">Kinase</keyword>
<evidence type="ECO:0000256" key="5">
    <source>
        <dbReference type="ARBA" id="ARBA00022777"/>
    </source>
</evidence>
<gene>
    <name evidence="10" type="ORF">HCJ92_18165</name>
</gene>
<dbReference type="GO" id="GO:0016301">
    <property type="term" value="F:kinase activity"/>
    <property type="evidence" value="ECO:0007669"/>
    <property type="project" value="UniProtKB-KW"/>
</dbReference>
<reference evidence="10 11" key="1">
    <citation type="submission" date="2020-03" db="EMBL/GenBank/DDBJ databases">
        <title>Draft genome of Streptomyces sp. ventii, isolated from the Axial Seamount in the Pacific Ocean, and resequencing of the two type strains Streptomyces lonarensis strain NCL 716 and Streptomyces bohaiensis strain 11A07.</title>
        <authorList>
            <person name="Loughran R.M."/>
            <person name="Pfannmuller K.M."/>
            <person name="Wasson B.J."/>
            <person name="Deadmond M.C."/>
            <person name="Paddock B.E."/>
            <person name="Koyack M.J."/>
            <person name="Gallegos D.A."/>
            <person name="Mitchell E.A."/>
            <person name="Ushijima B."/>
            <person name="Saw J.H."/>
            <person name="Mcphail K.L."/>
            <person name="Videau P."/>
        </authorList>
    </citation>
    <scope>NUCLEOTIDE SEQUENCE [LARGE SCALE GENOMIC DNA]</scope>
    <source>
        <strain evidence="11">5675061</strain>
    </source>
</reference>
<keyword evidence="2" id="KW-0723">Serine/threonine-protein kinase</keyword>
<evidence type="ECO:0000313" key="11">
    <source>
        <dbReference type="Proteomes" id="UP000746503"/>
    </source>
</evidence>
<feature type="compositionally biased region" description="Low complexity" evidence="8">
    <location>
        <begin position="310"/>
        <end position="326"/>
    </location>
</feature>
<accession>A0ABX1ARX0</accession>
<dbReference type="SMART" id="SM00220">
    <property type="entry name" value="S_TKc"/>
    <property type="match status" value="1"/>
</dbReference>
<dbReference type="PANTHER" id="PTHR43289">
    <property type="entry name" value="MITOGEN-ACTIVATED PROTEIN KINASE KINASE KINASE 20-RELATED"/>
    <property type="match status" value="1"/>
</dbReference>
<sequence>MTGRVLDGRYQLDHPLGRGGMGEVWLGRDLTLGGRKVAVKLLHATRLASLAGTTDPDELRRRFLRESRATARVDHPGLVAVHDAGSDADTMYLVMQLVDGSDLSDHLAEHDPYPWPWALAVLAQVASALVAVHDVGVVHRDLKPGNIMIRPDGRLVILDLGIAAITGEIEETRLTRTGTLVGTPLYMAPEQAIGGTVGPPTDLYALATLGYELLAGRPPFRAPNAAGVLYLKQHESPDPLGELRPDVPAGLVALLHRMLAPRPEDRPADARALHRALAPLLPKPATGEATGHPMDPTRPYTHPLAPWPPVGTTARPAAARRVPSGGDPRTRDGDPRTAGGDPRAAAGGSAPGAATGQPDVAELVDRAKRELTAGRSGPAAALLRRALPPAVARYGAESTVVRTLRKQYAAALVDGGDYTTALPELRVLLHQFATAGSGPEDPVVRQLRADEALCLRELGTA</sequence>
<feature type="region of interest" description="Disordered" evidence="8">
    <location>
        <begin position="280"/>
        <end position="358"/>
    </location>
</feature>
<dbReference type="InterPro" id="IPR000719">
    <property type="entry name" value="Prot_kinase_dom"/>
</dbReference>
<evidence type="ECO:0000256" key="2">
    <source>
        <dbReference type="ARBA" id="ARBA00022527"/>
    </source>
</evidence>